<proteinExistence type="predicted"/>
<feature type="compositionally biased region" description="Low complexity" evidence="1">
    <location>
        <begin position="42"/>
        <end position="51"/>
    </location>
</feature>
<feature type="region of interest" description="Disordered" evidence="1">
    <location>
        <begin position="10"/>
        <end position="51"/>
    </location>
</feature>
<evidence type="ECO:0000256" key="1">
    <source>
        <dbReference type="SAM" id="MobiDB-lite"/>
    </source>
</evidence>
<keyword evidence="3" id="KW-1185">Reference proteome</keyword>
<evidence type="ECO:0000313" key="2">
    <source>
        <dbReference type="EMBL" id="CRK40797.1"/>
    </source>
</evidence>
<evidence type="ECO:0000313" key="3">
    <source>
        <dbReference type="Proteomes" id="UP000044602"/>
    </source>
</evidence>
<sequence>MSARRWVLEKKIDTKGATTASQASSPPASPAKTTQQRSSRAPLPSSSLSLLPLEDMDSPIQLPAGEFSLETSQLLTKSQMLPDSVLLDEDPVEDDEDVIYETD</sequence>
<protein>
    <submittedName>
        <fullName evidence="2">Uncharacterized protein</fullName>
    </submittedName>
</protein>
<feature type="compositionally biased region" description="Low complexity" evidence="1">
    <location>
        <begin position="17"/>
        <end position="35"/>
    </location>
</feature>
<dbReference type="AlphaFoldDB" id="A0A0G4N2Z0"/>
<organism evidence="2 3">
    <name type="scientific">Verticillium longisporum</name>
    <name type="common">Verticillium dahliae var. longisporum</name>
    <dbReference type="NCBI Taxonomy" id="100787"/>
    <lineage>
        <taxon>Eukaryota</taxon>
        <taxon>Fungi</taxon>
        <taxon>Dikarya</taxon>
        <taxon>Ascomycota</taxon>
        <taxon>Pezizomycotina</taxon>
        <taxon>Sordariomycetes</taxon>
        <taxon>Hypocreomycetidae</taxon>
        <taxon>Glomerellales</taxon>
        <taxon>Plectosphaerellaceae</taxon>
        <taxon>Verticillium</taxon>
    </lineage>
</organism>
<reference evidence="2 3" key="1">
    <citation type="submission" date="2015-05" db="EMBL/GenBank/DDBJ databases">
        <authorList>
            <person name="Wang D.B."/>
            <person name="Wang M."/>
        </authorList>
    </citation>
    <scope>NUCLEOTIDE SEQUENCE [LARGE SCALE GENOMIC DNA]</scope>
    <source>
        <strain evidence="2">VL1</strain>
    </source>
</reference>
<accession>A0A0G4N2Z0</accession>
<dbReference type="Proteomes" id="UP000044602">
    <property type="component" value="Unassembled WGS sequence"/>
</dbReference>
<dbReference type="EMBL" id="CVQH01026605">
    <property type="protein sequence ID" value="CRK40797.1"/>
    <property type="molecule type" value="Genomic_DNA"/>
</dbReference>
<name>A0A0G4N2Z0_VERLO</name>
<gene>
    <name evidence="2" type="ORF">BN1708_016837</name>
</gene>